<evidence type="ECO:0000256" key="9">
    <source>
        <dbReference type="SAM" id="Phobius"/>
    </source>
</evidence>
<dbReference type="PANTHER" id="PTHR11920">
    <property type="entry name" value="GUANYLYL CYCLASE"/>
    <property type="match status" value="1"/>
</dbReference>
<dbReference type="Gene3D" id="3.30.70.1230">
    <property type="entry name" value="Nucleotide cyclase"/>
    <property type="match status" value="1"/>
</dbReference>
<reference evidence="11 12" key="1">
    <citation type="submission" date="2021-03" db="EMBL/GenBank/DDBJ databases">
        <title>Metabolic Capacity of the Antarctic Cyanobacterium Phormidium pseudopriestleyi that Sustains Oxygenic Photosynthesis in the Presence of Hydrogen Sulfide.</title>
        <authorList>
            <person name="Lumian J.E."/>
            <person name="Jungblut A.D."/>
            <person name="Dillon M.L."/>
            <person name="Hawes I."/>
            <person name="Doran P.T."/>
            <person name="Mackey T.J."/>
            <person name="Dick G.J."/>
            <person name="Grettenberger C.L."/>
            <person name="Sumner D.Y."/>
        </authorList>
    </citation>
    <scope>NUCLEOTIDE SEQUENCE [LARGE SCALE GENOMIC DNA]</scope>
    <source>
        <strain evidence="11 12">FRX01</strain>
    </source>
</reference>
<evidence type="ECO:0000259" key="10">
    <source>
        <dbReference type="PROSITE" id="PS50125"/>
    </source>
</evidence>
<dbReference type="InterPro" id="IPR029787">
    <property type="entry name" value="Nucleotide_cyclase"/>
</dbReference>
<dbReference type="InterPro" id="IPR001054">
    <property type="entry name" value="A/G_cyclase"/>
</dbReference>
<keyword evidence="3" id="KW-0547">Nucleotide-binding</keyword>
<evidence type="ECO:0000313" key="12">
    <source>
        <dbReference type="Proteomes" id="UP000664844"/>
    </source>
</evidence>
<dbReference type="EMBL" id="JAFLQW010000012">
    <property type="protein sequence ID" value="MBO0347592.1"/>
    <property type="molecule type" value="Genomic_DNA"/>
</dbReference>
<evidence type="ECO:0000256" key="3">
    <source>
        <dbReference type="ARBA" id="ARBA00022741"/>
    </source>
</evidence>
<feature type="transmembrane region" description="Helical" evidence="9">
    <location>
        <begin position="20"/>
        <end position="42"/>
    </location>
</feature>
<evidence type="ECO:0000313" key="11">
    <source>
        <dbReference type="EMBL" id="MBO0347592.1"/>
    </source>
</evidence>
<dbReference type="SUPFAM" id="SSF55073">
    <property type="entry name" value="Nucleotide cyclase"/>
    <property type="match status" value="1"/>
</dbReference>
<keyword evidence="2 9" id="KW-0812">Transmembrane</keyword>
<keyword evidence="6 7" id="KW-0456">Lyase</keyword>
<proteinExistence type="inferred from homology"/>
<evidence type="ECO:0000256" key="1">
    <source>
        <dbReference type="ARBA" id="ARBA00004370"/>
    </source>
</evidence>
<comment type="subcellular location">
    <subcellularLocation>
        <location evidence="1">Membrane</location>
    </subcellularLocation>
</comment>
<dbReference type="Pfam" id="PF00211">
    <property type="entry name" value="Guanylate_cyc"/>
    <property type="match status" value="1"/>
</dbReference>
<name>A0ABS3FMF4_9CYAN</name>
<dbReference type="InterPro" id="IPR018297">
    <property type="entry name" value="A/G_cyclase_CS"/>
</dbReference>
<accession>A0ABS3FMF4</accession>
<gene>
    <name evidence="11" type="ORF">J0895_00400</name>
</gene>
<evidence type="ECO:0000256" key="5">
    <source>
        <dbReference type="ARBA" id="ARBA00023136"/>
    </source>
</evidence>
<dbReference type="Proteomes" id="UP000664844">
    <property type="component" value="Unassembled WGS sequence"/>
</dbReference>
<feature type="transmembrane region" description="Helical" evidence="9">
    <location>
        <begin position="303"/>
        <end position="326"/>
    </location>
</feature>
<dbReference type="SMART" id="SM00044">
    <property type="entry name" value="CYCc"/>
    <property type="match status" value="1"/>
</dbReference>
<organism evidence="11 12">
    <name type="scientific">Phormidium pseudopriestleyi FRX01</name>
    <dbReference type="NCBI Taxonomy" id="1759528"/>
    <lineage>
        <taxon>Bacteria</taxon>
        <taxon>Bacillati</taxon>
        <taxon>Cyanobacteriota</taxon>
        <taxon>Cyanophyceae</taxon>
        <taxon>Oscillatoriophycideae</taxon>
        <taxon>Oscillatoriales</taxon>
        <taxon>Oscillatoriaceae</taxon>
        <taxon>Phormidium</taxon>
    </lineage>
</organism>
<feature type="region of interest" description="Disordered" evidence="8">
    <location>
        <begin position="547"/>
        <end position="571"/>
    </location>
</feature>
<evidence type="ECO:0000256" key="6">
    <source>
        <dbReference type="ARBA" id="ARBA00023239"/>
    </source>
</evidence>
<dbReference type="PANTHER" id="PTHR11920:SF335">
    <property type="entry name" value="GUANYLATE CYCLASE"/>
    <property type="match status" value="1"/>
</dbReference>
<dbReference type="PROSITE" id="PS00452">
    <property type="entry name" value="GUANYLATE_CYCLASE_1"/>
    <property type="match status" value="1"/>
</dbReference>
<keyword evidence="4 9" id="KW-1133">Transmembrane helix</keyword>
<sequence>MKKWQGLNQSGRSSNITAKFSSAFIGLMLILGGVATTGWLSLSFVRSETQATIVSSIKLQRLVFEMNDALDKARRLEHDFFEQWSTTGFLDAREEYARAYGEQIDQVLSISDLLKSLLATEQVSATLRQSNPAVVSYEEMVQQYASSFREAYGLVGELGMDKTGILARLQQKSQRVGDILQFADDQELSQLYMQLQFREEDYLSDRQNSERTALYQAIEELQTAIRQSPNLTLERQLNALNALNDYQALARQIIRLDLEIRAQISQFDRQAAELSAQLLEIARQEVQQGAYRINQTSQAATGLLVAALLLALVFASAIAQEFIYALKQLEIEQAKSESLLLNILPKTIADRLKEETTTIADQFTDVTILFADIVGFTNLSSRISPRELVTLLNEIFSEFDRIADLHGLEKIKTIGDAYMLVGGLPEPKADCAKDVAEMALDMQQAIGQFNLNHQENINIRIGMNTGSVVAGVIGQKKFIYDLWGDAVNIASRMESHGLPGSIQVSEDTYQLLAKHYQFEERGSIMIKGKGEMKTYFLLGKNSEKAEKERKLLPFPDPSTSNSYGMGTGLDR</sequence>
<dbReference type="PROSITE" id="PS50125">
    <property type="entry name" value="GUANYLATE_CYCLASE_2"/>
    <property type="match status" value="1"/>
</dbReference>
<evidence type="ECO:0000256" key="2">
    <source>
        <dbReference type="ARBA" id="ARBA00022692"/>
    </source>
</evidence>
<comment type="similarity">
    <text evidence="7">Belongs to the adenylyl cyclase class-4/guanylyl cyclase family.</text>
</comment>
<dbReference type="RefSeq" id="WP_207086172.1">
    <property type="nucleotide sequence ID" value="NZ_JAFLQW010000012.1"/>
</dbReference>
<evidence type="ECO:0000256" key="4">
    <source>
        <dbReference type="ARBA" id="ARBA00022989"/>
    </source>
</evidence>
<keyword evidence="5 9" id="KW-0472">Membrane</keyword>
<evidence type="ECO:0000256" key="8">
    <source>
        <dbReference type="SAM" id="MobiDB-lite"/>
    </source>
</evidence>
<dbReference type="InterPro" id="IPR050401">
    <property type="entry name" value="Cyclic_nucleotide_synthase"/>
</dbReference>
<keyword evidence="12" id="KW-1185">Reference proteome</keyword>
<dbReference type="CDD" id="cd07302">
    <property type="entry name" value="CHD"/>
    <property type="match status" value="1"/>
</dbReference>
<protein>
    <submittedName>
        <fullName evidence="11">Adenylate/guanylate cyclase domain-containing protein</fullName>
    </submittedName>
</protein>
<feature type="domain" description="Guanylate cyclase" evidence="10">
    <location>
        <begin position="367"/>
        <end position="494"/>
    </location>
</feature>
<evidence type="ECO:0000256" key="7">
    <source>
        <dbReference type="RuleBase" id="RU000405"/>
    </source>
</evidence>
<comment type="caution">
    <text evidence="11">The sequence shown here is derived from an EMBL/GenBank/DDBJ whole genome shotgun (WGS) entry which is preliminary data.</text>
</comment>